<protein>
    <submittedName>
        <fullName evidence="2">Uncharacterized protein</fullName>
    </submittedName>
</protein>
<comment type="caution">
    <text evidence="2">The sequence shown here is derived from an EMBL/GenBank/DDBJ whole genome shotgun (WGS) entry which is preliminary data.</text>
</comment>
<dbReference type="EMBL" id="SSTE01019907">
    <property type="protein sequence ID" value="KAA0035406.1"/>
    <property type="molecule type" value="Genomic_DNA"/>
</dbReference>
<evidence type="ECO:0000313" key="2">
    <source>
        <dbReference type="EMBL" id="KAA0035406.1"/>
    </source>
</evidence>
<feature type="transmembrane region" description="Helical" evidence="1">
    <location>
        <begin position="50"/>
        <end position="71"/>
    </location>
</feature>
<keyword evidence="1" id="KW-0472">Membrane</keyword>
<evidence type="ECO:0000313" key="5">
    <source>
        <dbReference type="Proteomes" id="UP000321947"/>
    </source>
</evidence>
<sequence length="151" mass="16365">MSTLDFPPLGAFPFGVVLHSSVPVQAVIGNFGKGIYLPLDLLRAINEPLAFPAMVAPMGLASAVGLLGCVYQALKPSPPKILVGASLVVPFANYWWPSVPTAVSLQAFRKLTSGLFRLHITHLGYSTGGWRKNGSQRWWVMACSVIQILRY</sequence>
<dbReference type="Proteomes" id="UP000321947">
    <property type="component" value="Unassembled WGS sequence"/>
</dbReference>
<evidence type="ECO:0000256" key="1">
    <source>
        <dbReference type="SAM" id="Phobius"/>
    </source>
</evidence>
<accession>A0A5A7SZM7</accession>
<proteinExistence type="predicted"/>
<dbReference type="AlphaFoldDB" id="A0A5A7SZM7"/>
<dbReference type="Proteomes" id="UP000321393">
    <property type="component" value="Unassembled WGS sequence"/>
</dbReference>
<keyword evidence="1" id="KW-0812">Transmembrane</keyword>
<reference evidence="4 5" key="1">
    <citation type="submission" date="2019-08" db="EMBL/GenBank/DDBJ databases">
        <title>Draft genome sequences of two oriental melons (Cucumis melo L. var makuwa).</title>
        <authorList>
            <person name="Kwon S.-Y."/>
        </authorList>
    </citation>
    <scope>NUCLEOTIDE SEQUENCE [LARGE SCALE GENOMIC DNA]</scope>
    <source>
        <strain evidence="5">cv. Chang Bougi</strain>
        <strain evidence="4">cv. SW 3</strain>
        <tissue evidence="2">Leaf</tissue>
    </source>
</reference>
<evidence type="ECO:0000313" key="3">
    <source>
        <dbReference type="EMBL" id="TYK25745.1"/>
    </source>
</evidence>
<dbReference type="EMBL" id="SSTD01003772">
    <property type="protein sequence ID" value="TYK25745.1"/>
    <property type="molecule type" value="Genomic_DNA"/>
</dbReference>
<evidence type="ECO:0000313" key="4">
    <source>
        <dbReference type="Proteomes" id="UP000321393"/>
    </source>
</evidence>
<organism evidence="2 4">
    <name type="scientific">Cucumis melo var. makuwa</name>
    <name type="common">Oriental melon</name>
    <dbReference type="NCBI Taxonomy" id="1194695"/>
    <lineage>
        <taxon>Eukaryota</taxon>
        <taxon>Viridiplantae</taxon>
        <taxon>Streptophyta</taxon>
        <taxon>Embryophyta</taxon>
        <taxon>Tracheophyta</taxon>
        <taxon>Spermatophyta</taxon>
        <taxon>Magnoliopsida</taxon>
        <taxon>eudicotyledons</taxon>
        <taxon>Gunneridae</taxon>
        <taxon>Pentapetalae</taxon>
        <taxon>rosids</taxon>
        <taxon>fabids</taxon>
        <taxon>Cucurbitales</taxon>
        <taxon>Cucurbitaceae</taxon>
        <taxon>Benincaseae</taxon>
        <taxon>Cucumis</taxon>
    </lineage>
</organism>
<name>A0A5A7SZM7_CUCMM</name>
<gene>
    <name evidence="3" type="ORF">E5676_scaffold862G00410</name>
    <name evidence="2" type="ORF">E6C27_scaffold285G00210</name>
</gene>
<keyword evidence="1" id="KW-1133">Transmembrane helix</keyword>
<dbReference type="OrthoDB" id="294702at2759"/>